<protein>
    <submittedName>
        <fullName evidence="1">Chemotaxis protein</fullName>
    </submittedName>
</protein>
<dbReference type="Proteomes" id="UP000587462">
    <property type="component" value="Unassembled WGS sequence"/>
</dbReference>
<dbReference type="InterPro" id="IPR029064">
    <property type="entry name" value="Ribosomal_eL30-like_sf"/>
</dbReference>
<keyword evidence="2" id="KW-1185">Reference proteome</keyword>
<organism evidence="1 2">
    <name type="scientific">Streptomyces morookaense</name>
    <name type="common">Streptoverticillium morookaense</name>
    <dbReference type="NCBI Taxonomy" id="1970"/>
    <lineage>
        <taxon>Bacteria</taxon>
        <taxon>Bacillati</taxon>
        <taxon>Actinomycetota</taxon>
        <taxon>Actinomycetes</taxon>
        <taxon>Kitasatosporales</taxon>
        <taxon>Streptomycetaceae</taxon>
        <taxon>Streptomyces</taxon>
    </lineage>
</organism>
<gene>
    <name evidence="1" type="ORF">HG542_16125</name>
</gene>
<sequence length="377" mass="41087">MDIGDLTDAVLKDVRRPRTYPAVSLLVPTRRREPGNPEDKVRLRNALTEAKRRLGEDPKVSRDVRMDVEKQLDAAASEVDFLHPAEGLLLLAAPGEHQLWYLPRPVPQRVVINGTFLTRNLVAARIGEEPYWALVLSDGETRLWSGGGPHGGHLEEVTGDGFPVTPAIPDQVDALPGANFANYGSRPSPYRTERERQYLRSVDGALGRVLERDPRPVYLVGLPVSLARFEEVSAHGGAVTARVGRGGAASATAAELRGLLGPAFDDCHERRRVDIQRRLVDARGQRRYAAGLDEVWQTVQEGRMALLAVEEGYETAARVEDGHLVVAGPDAAGSPDGVHEDIVDELVEAALDKGSEVRFVPDGDLAEEGHIAGVLRF</sequence>
<dbReference type="AlphaFoldDB" id="A0A7Y7E8D6"/>
<name>A0A7Y7E8D6_STRMO</name>
<reference evidence="1 2" key="1">
    <citation type="submission" date="2020-04" db="EMBL/GenBank/DDBJ databases">
        <title>Draft Genome Sequence of Streptomyces morookaense DSM 40503, an 8-azaguanine-producing strain.</title>
        <authorList>
            <person name="Qi J."/>
            <person name="Gao J.-M."/>
        </authorList>
    </citation>
    <scope>NUCLEOTIDE SEQUENCE [LARGE SCALE GENOMIC DNA]</scope>
    <source>
        <strain evidence="1 2">DSM 40503</strain>
    </source>
</reference>
<dbReference type="EMBL" id="JABBXF010000033">
    <property type="protein sequence ID" value="NVK79187.1"/>
    <property type="molecule type" value="Genomic_DNA"/>
</dbReference>
<comment type="caution">
    <text evidence="1">The sequence shown here is derived from an EMBL/GenBank/DDBJ whole genome shotgun (WGS) entry which is preliminary data.</text>
</comment>
<evidence type="ECO:0000313" key="2">
    <source>
        <dbReference type="Proteomes" id="UP000587462"/>
    </source>
</evidence>
<proteinExistence type="predicted"/>
<dbReference type="Pfam" id="PF18845">
    <property type="entry name" value="baeRF_family3"/>
    <property type="match status" value="1"/>
</dbReference>
<evidence type="ECO:0000313" key="1">
    <source>
        <dbReference type="EMBL" id="NVK79187.1"/>
    </source>
</evidence>
<dbReference type="RefSeq" id="WP_171081999.1">
    <property type="nucleotide sequence ID" value="NZ_BNBU01000004.1"/>
</dbReference>
<accession>A0A7Y7E8D6</accession>
<dbReference type="Gene3D" id="3.30.1330.30">
    <property type="match status" value="1"/>
</dbReference>
<dbReference type="InterPro" id="IPR041289">
    <property type="entry name" value="Bact_RF_family3"/>
</dbReference>